<feature type="binding site" evidence="1">
    <location>
        <position position="305"/>
    </location>
    <ligand>
        <name>Zn(2+)</name>
        <dbReference type="ChEBI" id="CHEBI:29105"/>
    </ligand>
</feature>
<dbReference type="AlphaFoldDB" id="A0A8J5KKE2"/>
<dbReference type="GO" id="GO:0000978">
    <property type="term" value="F:RNA polymerase II cis-regulatory region sequence-specific DNA binding"/>
    <property type="evidence" value="ECO:0007669"/>
    <property type="project" value="TreeGrafter"/>
</dbReference>
<evidence type="ECO:0000259" key="3">
    <source>
        <dbReference type="Pfam" id="PF00870"/>
    </source>
</evidence>
<comment type="cofactor">
    <cofactor evidence="1">
        <name>Zn(2+)</name>
        <dbReference type="ChEBI" id="CHEBI:29105"/>
    </cofactor>
    <text evidence="1">Binds 1 zinc ion per subunit.</text>
</comment>
<keyword evidence="1" id="KW-0862">Zinc</keyword>
<feature type="site" description="Interaction with DNA" evidence="2">
    <location>
        <position position="245"/>
    </location>
</feature>
<dbReference type="PANTHER" id="PTHR11447:SF16">
    <property type="entry name" value="P53 PROTEIN LONG FORM VARIANT 1"/>
    <property type="match status" value="1"/>
</dbReference>
<dbReference type="InterPro" id="IPR002117">
    <property type="entry name" value="p53_tumour_suppressor"/>
</dbReference>
<feature type="binding site" evidence="1">
    <location>
        <position position="302"/>
    </location>
    <ligand>
        <name>Zn(2+)</name>
        <dbReference type="ChEBI" id="CHEBI:29105"/>
    </ligand>
</feature>
<feature type="binding site" evidence="1">
    <location>
        <position position="368"/>
    </location>
    <ligand>
        <name>Zn(2+)</name>
        <dbReference type="ChEBI" id="CHEBI:29105"/>
    </ligand>
</feature>
<organism evidence="4 5">
    <name type="scientific">Homarus americanus</name>
    <name type="common">American lobster</name>
    <dbReference type="NCBI Taxonomy" id="6706"/>
    <lineage>
        <taxon>Eukaryota</taxon>
        <taxon>Metazoa</taxon>
        <taxon>Ecdysozoa</taxon>
        <taxon>Arthropoda</taxon>
        <taxon>Crustacea</taxon>
        <taxon>Multicrustacea</taxon>
        <taxon>Malacostraca</taxon>
        <taxon>Eumalacostraca</taxon>
        <taxon>Eucarida</taxon>
        <taxon>Decapoda</taxon>
        <taxon>Pleocyemata</taxon>
        <taxon>Astacidea</taxon>
        <taxon>Nephropoidea</taxon>
        <taxon>Nephropidae</taxon>
        <taxon>Homarus</taxon>
    </lineage>
</organism>
<evidence type="ECO:0000313" key="4">
    <source>
        <dbReference type="EMBL" id="KAG7169734.1"/>
    </source>
</evidence>
<dbReference type="Proteomes" id="UP000747542">
    <property type="component" value="Unassembled WGS sequence"/>
</dbReference>
<proteinExistence type="predicted"/>
<keyword evidence="5" id="KW-1185">Reference proteome</keyword>
<feature type="binding site" evidence="1">
    <location>
        <position position="364"/>
    </location>
    <ligand>
        <name>Zn(2+)</name>
        <dbReference type="ChEBI" id="CHEBI:29105"/>
    </ligand>
</feature>
<name>A0A8J5KKE2_HOMAM</name>
<dbReference type="GO" id="GO:0000981">
    <property type="term" value="F:DNA-binding transcription factor activity, RNA polymerase II-specific"/>
    <property type="evidence" value="ECO:0007669"/>
    <property type="project" value="TreeGrafter"/>
</dbReference>
<sequence length="736" mass="82217">MAPLQASSQMINYVQQTQAPSQMSTLMTNSVQQTQPPSQIMFTPLTNYEQQTQPPPQMMSTAFMNSTNQTQASSHMIETSVTNCVQQNQALPQVKHVQNLTISAQQQPMQQFVADEQSPTSEMHIQPNFGLSQSHIYQVEPESEDSGQLSPVSVGETSLPYTNQGMMVTSMASLQTTNTPSETVMLCSLPQKQVQHAVILPPHTQVQSTSHMAPMVGVVDVPVLSDSEGEYGFQVTVEDKERTTKSPMWLMSRITNKLYTNINKAVPFEISLKKPIDISQFSIRAVPVFSSPQFLRTNVNRCPNHAAPADATNHDFPFTEHVVRADHPGARYVTSSSGRLSVVVPLDTLQDGSEYTPILLRFMCLGSCVGGINRRPIAIILTLENRVGEVCGRKMIDVRVCACPTRDIKTDEQTILNKGGKRKGSTVVQEKVSLVARKKPRTLEPKTEPQDDDDKMFYIPVRGHQLYNFLLDMKAVYYCNHPDYAAKYPDDNTRPNRFSTRHISGENFKERSDWRSSTEEMEVNTWDSEADSPHQVTYDDNHTDSFGDILNTSPSAPLQSQFTIPPRMKLMVVGRDRNGVEHTGAVNTQNNDIKAWSQTTEAVVSSSQLSPVTISTSSELHSQGFGKLNLINHPKVTPKKHVPVVQVSSYKPREFLVKRSASEYRFGNIRQPVSLSRSSSLTHKQYAKDYRKPAPVKLETESLISREDRLSHGSPEMIAANVLVEGFAKEKNMSNK</sequence>
<dbReference type="GO" id="GO:0046872">
    <property type="term" value="F:metal ion binding"/>
    <property type="evidence" value="ECO:0007669"/>
    <property type="project" value="UniProtKB-KW"/>
</dbReference>
<dbReference type="GO" id="GO:0006915">
    <property type="term" value="P:apoptotic process"/>
    <property type="evidence" value="ECO:0007669"/>
    <property type="project" value="InterPro"/>
</dbReference>
<keyword evidence="1" id="KW-0479">Metal-binding</keyword>
<dbReference type="PANTHER" id="PTHR11447">
    <property type="entry name" value="CELLULAR TUMOR ANTIGEN P53"/>
    <property type="match status" value="1"/>
</dbReference>
<dbReference type="InterPro" id="IPR011615">
    <property type="entry name" value="p53_DNA-bd"/>
</dbReference>
<gene>
    <name evidence="4" type="primary">Tp63-L</name>
    <name evidence="4" type="ORF">Hamer_G013368</name>
</gene>
<feature type="domain" description="p53 DNA-binding" evidence="3">
    <location>
        <begin position="226"/>
        <end position="413"/>
    </location>
</feature>
<dbReference type="Pfam" id="PF00870">
    <property type="entry name" value="P53"/>
    <property type="match status" value="1"/>
</dbReference>
<accession>A0A8J5KKE2</accession>
<dbReference type="CDD" id="cd08367">
    <property type="entry name" value="P53"/>
    <property type="match status" value="1"/>
</dbReference>
<reference evidence="4" key="1">
    <citation type="journal article" date="2021" name="Sci. Adv.">
        <title>The American lobster genome reveals insights on longevity, neural, and immune adaptations.</title>
        <authorList>
            <person name="Polinski J.M."/>
            <person name="Zimin A.V."/>
            <person name="Clark K.F."/>
            <person name="Kohn A.B."/>
            <person name="Sadowski N."/>
            <person name="Timp W."/>
            <person name="Ptitsyn A."/>
            <person name="Khanna P."/>
            <person name="Romanova D.Y."/>
            <person name="Williams P."/>
            <person name="Greenwood S.J."/>
            <person name="Moroz L.L."/>
            <person name="Walt D.R."/>
            <person name="Bodnar A.G."/>
        </authorList>
    </citation>
    <scope>NUCLEOTIDE SEQUENCE</scope>
    <source>
        <strain evidence="4">GMGI-L3</strain>
    </source>
</reference>
<dbReference type="EMBL" id="JAHLQT010015640">
    <property type="protein sequence ID" value="KAG7169734.1"/>
    <property type="molecule type" value="Genomic_DNA"/>
</dbReference>
<dbReference type="OrthoDB" id="5915660at2759"/>
<evidence type="ECO:0000313" key="5">
    <source>
        <dbReference type="Proteomes" id="UP000747542"/>
    </source>
</evidence>
<dbReference type="GO" id="GO:0005634">
    <property type="term" value="C:nucleus"/>
    <property type="evidence" value="ECO:0007669"/>
    <property type="project" value="InterPro"/>
</dbReference>
<protein>
    <submittedName>
        <fullName evidence="4">Cellular tumor antigen p63-like</fullName>
    </submittedName>
</protein>
<comment type="caution">
    <text evidence="4">The sequence shown here is derived from an EMBL/GenBank/DDBJ whole genome shotgun (WGS) entry which is preliminary data.</text>
</comment>
<evidence type="ECO:0000256" key="2">
    <source>
        <dbReference type="PIRSR" id="PIRSR602117-2"/>
    </source>
</evidence>
<evidence type="ECO:0000256" key="1">
    <source>
        <dbReference type="PIRSR" id="PIRSR602117-1"/>
    </source>
</evidence>